<evidence type="ECO:0000313" key="1">
    <source>
        <dbReference type="EMBL" id="RLE12046.1"/>
    </source>
</evidence>
<sequence>KSPPCKRGEEICCARVKSSAEPSSPETDKNKNTIEVKCEQIISGYICRCDYLYVAEPKTGDFTVTVKTEKPIEEANKPTEKSILEEANKKCRKKAEDEGRNIEQIVFVPECEPIIKTTCDVKNFQLPQKVSKAKEWIPYYGDPLFLVYWQKFPIEEDTWTFHTNRWVYAAIILVSAVPIPSIGKIAVKAAGTELGTLLKDIAEREAKRIAIGETESVARREMLEALKNHIKQKGYIKGSIKTSIKGSLAVTAADAVDSYFGKYEDGHEGKLLLKMAGKKPEEFDVRLKEGKPLFIAIKKSLSDYISGESLPVLHFVSPCYLKTMKVSAEDVKCEEYIYNSKKNAVVCNGPELGGENLPECKTMGYLRKGGVASASEAEDPVLNYVESFARNGVPGYVEITEDISTVVLAKGVIMKFDINNPLGREARIVVETENGEKELILQDSGECTILQERGHEGIAPIPQFISGKKGIVDYKGLHIEICFEIPEKEGCKITEDGAKSLAAAESSFWEKLSSGQKYFKKLVGVGCLGYVSVSGNCNENDEVCKALEKIGAEGMFMQYFRYGSRFSVSQILSKIDKYEDVPDYWIELFDRNSDGKVDLIGINNGIGYERKQYISYSDPGTGSFDTVMLKNCRIPEAIIVSDFEKYDDDEHDPNYCFAEQSKTSIALKLGGYAIGIGGALAAGIASGGTALLLMATTGATGAALDIASEVSVKWP</sequence>
<accession>A0A662DDM0</accession>
<dbReference type="AlphaFoldDB" id="A0A662DDM0"/>
<feature type="non-terminal residue" evidence="1">
    <location>
        <position position="1"/>
    </location>
</feature>
<dbReference type="EMBL" id="QMQA01000197">
    <property type="protein sequence ID" value="RLE12046.1"/>
    <property type="molecule type" value="Genomic_DNA"/>
</dbReference>
<protein>
    <submittedName>
        <fullName evidence="1">Uncharacterized protein</fullName>
    </submittedName>
</protein>
<proteinExistence type="predicted"/>
<comment type="caution">
    <text evidence="1">The sequence shown here is derived from an EMBL/GenBank/DDBJ whole genome shotgun (WGS) entry which is preliminary data.</text>
</comment>
<reference evidence="1 2" key="1">
    <citation type="submission" date="2018-06" db="EMBL/GenBank/DDBJ databases">
        <title>Extensive metabolic versatility and redundancy in microbially diverse, dynamic hydrothermal sediments.</title>
        <authorList>
            <person name="Dombrowski N."/>
            <person name="Teske A."/>
            <person name="Baker B.J."/>
        </authorList>
    </citation>
    <scope>NUCLEOTIDE SEQUENCE [LARGE SCALE GENOMIC DNA]</scope>
    <source>
        <strain evidence="1">B3_G15</strain>
    </source>
</reference>
<gene>
    <name evidence="1" type="ORF">DRJ04_06915</name>
</gene>
<evidence type="ECO:0000313" key="2">
    <source>
        <dbReference type="Proteomes" id="UP000280417"/>
    </source>
</evidence>
<organism evidence="1 2">
    <name type="scientific">Aerophobetes bacterium</name>
    <dbReference type="NCBI Taxonomy" id="2030807"/>
    <lineage>
        <taxon>Bacteria</taxon>
        <taxon>Candidatus Aerophobota</taxon>
    </lineage>
</organism>
<name>A0A662DDM0_UNCAE</name>
<dbReference type="Proteomes" id="UP000280417">
    <property type="component" value="Unassembled WGS sequence"/>
</dbReference>